<feature type="signal peptide" evidence="1">
    <location>
        <begin position="1"/>
        <end position="20"/>
    </location>
</feature>
<proteinExistence type="predicted"/>
<protein>
    <submittedName>
        <fullName evidence="3">DUF3828 domain-containing protein</fullName>
    </submittedName>
</protein>
<keyword evidence="1" id="KW-0732">Signal</keyword>
<keyword evidence="4" id="KW-1185">Reference proteome</keyword>
<sequence>MNKHLKVLLLFLAFSASAIAQKANDQKAKIDMLKAFYTEYITANAKEPANEKEVASIRKKYCTAKFLKEIEAKQASGELDYDIFVSAQDYDVEWLKTLKVEPAVTFNVFRVTYDMNFEDEKALIRPVIVKENGKFKIGNIKTD</sequence>
<evidence type="ECO:0000313" key="3">
    <source>
        <dbReference type="EMBL" id="NYA70388.1"/>
    </source>
</evidence>
<accession>A0A7Y8Y0Q2</accession>
<feature type="chain" id="PRO_5030839084" evidence="1">
    <location>
        <begin position="21"/>
        <end position="143"/>
    </location>
</feature>
<dbReference type="Pfam" id="PF12883">
    <property type="entry name" value="DUF3828"/>
    <property type="match status" value="1"/>
</dbReference>
<organism evidence="3 4">
    <name type="scientific">Flavobacterium agri</name>
    <dbReference type="NCBI Taxonomy" id="2743471"/>
    <lineage>
        <taxon>Bacteria</taxon>
        <taxon>Pseudomonadati</taxon>
        <taxon>Bacteroidota</taxon>
        <taxon>Flavobacteriia</taxon>
        <taxon>Flavobacteriales</taxon>
        <taxon>Flavobacteriaceae</taxon>
        <taxon>Flavobacterium</taxon>
    </lineage>
</organism>
<dbReference type="AlphaFoldDB" id="A0A7Y8Y0Q2"/>
<dbReference type="EMBL" id="JACBJI010000002">
    <property type="protein sequence ID" value="NYA70388.1"/>
    <property type="molecule type" value="Genomic_DNA"/>
</dbReference>
<feature type="domain" description="DUF3828" evidence="2">
    <location>
        <begin position="33"/>
        <end position="142"/>
    </location>
</feature>
<reference evidence="3 4" key="1">
    <citation type="submission" date="2020-07" db="EMBL/GenBank/DDBJ databases">
        <authorList>
            <person name="Sun Q."/>
        </authorList>
    </citation>
    <scope>NUCLEOTIDE SEQUENCE [LARGE SCALE GENOMIC DNA]</scope>
    <source>
        <strain evidence="3 4">MAH-1</strain>
    </source>
</reference>
<gene>
    <name evidence="3" type="ORF">HZF10_05610</name>
</gene>
<name>A0A7Y8Y0Q2_9FLAO</name>
<dbReference type="InterPro" id="IPR024289">
    <property type="entry name" value="DUF3828"/>
</dbReference>
<comment type="caution">
    <text evidence="3">The sequence shown here is derived from an EMBL/GenBank/DDBJ whole genome shotgun (WGS) entry which is preliminary data.</text>
</comment>
<evidence type="ECO:0000313" key="4">
    <source>
        <dbReference type="Proteomes" id="UP000535020"/>
    </source>
</evidence>
<dbReference type="RefSeq" id="WP_176005201.1">
    <property type="nucleotide sequence ID" value="NZ_JABWMI010000006.1"/>
</dbReference>
<evidence type="ECO:0000259" key="2">
    <source>
        <dbReference type="Pfam" id="PF12883"/>
    </source>
</evidence>
<evidence type="ECO:0000256" key="1">
    <source>
        <dbReference type="SAM" id="SignalP"/>
    </source>
</evidence>
<dbReference type="Proteomes" id="UP000535020">
    <property type="component" value="Unassembled WGS sequence"/>
</dbReference>
<dbReference type="Gene3D" id="3.10.450.50">
    <property type="match status" value="1"/>
</dbReference>